<comment type="caution">
    <text evidence="2">The sequence shown here is derived from an EMBL/GenBank/DDBJ whole genome shotgun (WGS) entry which is preliminary data.</text>
</comment>
<accession>A0A401RSN2</accession>
<dbReference type="Proteomes" id="UP000287033">
    <property type="component" value="Unassembled WGS sequence"/>
</dbReference>
<dbReference type="STRING" id="137246.A0A401RSN2"/>
<protein>
    <recommendedName>
        <fullName evidence="4">G-protein coupled receptors family 2 profile 2 domain-containing protein</fullName>
    </recommendedName>
</protein>
<organism evidence="2 3">
    <name type="scientific">Chiloscyllium punctatum</name>
    <name type="common">Brownbanded bambooshark</name>
    <name type="synonym">Hemiscyllium punctatum</name>
    <dbReference type="NCBI Taxonomy" id="137246"/>
    <lineage>
        <taxon>Eukaryota</taxon>
        <taxon>Metazoa</taxon>
        <taxon>Chordata</taxon>
        <taxon>Craniata</taxon>
        <taxon>Vertebrata</taxon>
        <taxon>Chondrichthyes</taxon>
        <taxon>Elasmobranchii</taxon>
        <taxon>Galeomorphii</taxon>
        <taxon>Galeoidea</taxon>
        <taxon>Orectolobiformes</taxon>
        <taxon>Hemiscylliidae</taxon>
        <taxon>Chiloscyllium</taxon>
    </lineage>
</organism>
<gene>
    <name evidence="2" type="ORF">chiPu_0019621</name>
</gene>
<dbReference type="OrthoDB" id="5967113at2759"/>
<evidence type="ECO:0000313" key="3">
    <source>
        <dbReference type="Proteomes" id="UP000287033"/>
    </source>
</evidence>
<name>A0A401RSN2_CHIPU</name>
<evidence type="ECO:0000256" key="1">
    <source>
        <dbReference type="SAM" id="MobiDB-lite"/>
    </source>
</evidence>
<sequence length="117" mass="13550">MLVAILYCFVNREVQSELLKKWKRWKLGQDIEEEYRHTYSQPAQMRNGSANLEKHKLVSNYHNGTGEISQHTVGPPAQFTEKPESSSEQITLKGKPPYFECPKQTDHKAFCLLESHC</sequence>
<evidence type="ECO:0000313" key="2">
    <source>
        <dbReference type="EMBL" id="GCC21154.1"/>
    </source>
</evidence>
<dbReference type="Gene3D" id="1.20.1070.10">
    <property type="entry name" value="Rhodopsin 7-helix transmembrane proteins"/>
    <property type="match status" value="1"/>
</dbReference>
<proteinExistence type="predicted"/>
<dbReference type="AlphaFoldDB" id="A0A401RSN2"/>
<evidence type="ECO:0008006" key="4">
    <source>
        <dbReference type="Google" id="ProtNLM"/>
    </source>
</evidence>
<feature type="compositionally biased region" description="Polar residues" evidence="1">
    <location>
        <begin position="63"/>
        <end position="72"/>
    </location>
</feature>
<keyword evidence="3" id="KW-1185">Reference proteome</keyword>
<dbReference type="EMBL" id="BEZZ01002082">
    <property type="protein sequence ID" value="GCC21154.1"/>
    <property type="molecule type" value="Genomic_DNA"/>
</dbReference>
<feature type="region of interest" description="Disordered" evidence="1">
    <location>
        <begin position="63"/>
        <end position="93"/>
    </location>
</feature>
<reference evidence="2 3" key="1">
    <citation type="journal article" date="2018" name="Nat. Ecol. Evol.">
        <title>Shark genomes provide insights into elasmobranch evolution and the origin of vertebrates.</title>
        <authorList>
            <person name="Hara Y"/>
            <person name="Yamaguchi K"/>
            <person name="Onimaru K"/>
            <person name="Kadota M"/>
            <person name="Koyanagi M"/>
            <person name="Keeley SD"/>
            <person name="Tatsumi K"/>
            <person name="Tanaka K"/>
            <person name="Motone F"/>
            <person name="Kageyama Y"/>
            <person name="Nozu R"/>
            <person name="Adachi N"/>
            <person name="Nishimura O"/>
            <person name="Nakagawa R"/>
            <person name="Tanegashima C"/>
            <person name="Kiyatake I"/>
            <person name="Matsumoto R"/>
            <person name="Murakumo K"/>
            <person name="Nishida K"/>
            <person name="Terakita A"/>
            <person name="Kuratani S"/>
            <person name="Sato K"/>
            <person name="Hyodo S Kuraku.S."/>
        </authorList>
    </citation>
    <scope>NUCLEOTIDE SEQUENCE [LARGE SCALE GENOMIC DNA]</scope>
</reference>